<accession>A0A8J7F566</accession>
<dbReference type="Proteomes" id="UP000620559">
    <property type="component" value="Unassembled WGS sequence"/>
</dbReference>
<protein>
    <submittedName>
        <fullName evidence="1">Uncharacterized protein</fullName>
    </submittedName>
</protein>
<dbReference type="EMBL" id="JADEWL010000063">
    <property type="protein sequence ID" value="MBE9214563.1"/>
    <property type="molecule type" value="Genomic_DNA"/>
</dbReference>
<dbReference type="AlphaFoldDB" id="A0A8J7F566"/>
<comment type="caution">
    <text evidence="1">The sequence shown here is derived from an EMBL/GenBank/DDBJ whole genome shotgun (WGS) entry which is preliminary data.</text>
</comment>
<keyword evidence="2" id="KW-1185">Reference proteome</keyword>
<name>A0A8J7F566_9CYAN</name>
<evidence type="ECO:0000313" key="2">
    <source>
        <dbReference type="Proteomes" id="UP000620559"/>
    </source>
</evidence>
<sequence>MHYQQSLFNSAVFIKDDFQPIYDPAWNDTSNALESTSCVRGQVSHTTNATVPEHIHWVEEYWVKRSDKKHYYYRYCWAIGRKKYRCHIPGGNSSTPLATYRKSDIEALISDGLPPAKIVNIINTNFK</sequence>
<dbReference type="RefSeq" id="WP_193922484.1">
    <property type="nucleotide sequence ID" value="NZ_JADEWL010000063.1"/>
</dbReference>
<gene>
    <name evidence="1" type="ORF">IQ247_18130</name>
</gene>
<reference evidence="1" key="1">
    <citation type="submission" date="2020-10" db="EMBL/GenBank/DDBJ databases">
        <authorList>
            <person name="Castelo-Branco R."/>
            <person name="Eusebio N."/>
            <person name="Adriana R."/>
            <person name="Vieira A."/>
            <person name="Brugerolle De Fraissinette N."/>
            <person name="Rezende De Castro R."/>
            <person name="Schneider M.P."/>
            <person name="Vasconcelos V."/>
            <person name="Leao P.N."/>
        </authorList>
    </citation>
    <scope>NUCLEOTIDE SEQUENCE</scope>
    <source>
        <strain evidence="1">LEGE 06105</strain>
    </source>
</reference>
<evidence type="ECO:0000313" key="1">
    <source>
        <dbReference type="EMBL" id="MBE9214563.1"/>
    </source>
</evidence>
<proteinExistence type="predicted"/>
<organism evidence="1 2">
    <name type="scientific">Plectonema cf. radiosum LEGE 06105</name>
    <dbReference type="NCBI Taxonomy" id="945769"/>
    <lineage>
        <taxon>Bacteria</taxon>
        <taxon>Bacillati</taxon>
        <taxon>Cyanobacteriota</taxon>
        <taxon>Cyanophyceae</taxon>
        <taxon>Oscillatoriophycideae</taxon>
        <taxon>Oscillatoriales</taxon>
        <taxon>Microcoleaceae</taxon>
        <taxon>Plectonema</taxon>
    </lineage>
</organism>